<evidence type="ECO:0000313" key="3">
    <source>
        <dbReference type="EMBL" id="HHQ81103.1"/>
    </source>
</evidence>
<sequence>MLTPWVKRVAIGIAVIFVALIAIGYIVEQIEKGSEQVEKSSQKLAQPSTTGLCPVANTSTSFCIVKDGKPYYFAIEGWELPTIEEVKNVIGSHEWGLYIWLKVRTNLDLQFDADNKAYVLIGELYKEVLYGDPWFPSIRRGSDVVLLPYDFSAWREDIEALLRAEKLRLYFDVDGYRDILPTSGCVGEICFILGHHGPGFYVNFTPPPTTLKVLDVEGRCVAEELCLYNVTFELRDGYIFIPFGYDHETGRKSKGDFPIHINVYVMKDNQLIPITEYFPSTVIPPLPPTAIDVWKEPEHEYLTTIIPPGTFTLVFKENGAIYPQLLFNNTPIAIGTPWGVAKFEPKLEVVEVVSVGGIAYWDKVVIDRVNVTLRNSGRIPVVIPSIHYYIPPNYMMLKGELDGTDLVFVAREMNTRWGSGLSFVVNPGETVTVSLVPLLAKDILSKLEPKLIPEDLVRDHVVVVESIYTNTSGSIVIPALKLELRVQSAEKARTVIGGTYLAFGVRLAVTNTWVLPVDSDWVKVYFDHKPLETFYYDVTYESVDVGETKLVNVSIEIPLSYGKGRLYEVLAKHQHLRVCLGASCVEVPLSAFTYRVGEEVVLGDLAIKVLNMSTADVVGVRYRYWGTEFYRAPQDHTFLVMYIEMRNRGIQSTYFSLSSDDVAVVTRTGAYELAYLRDLPYAENISSAIIIDSSNLWNKVDARLRPGESCVVALIFVVPKDVEIRYILFEKYPYVALFSVVE</sequence>
<gene>
    <name evidence="3" type="ORF">ENM78_06620</name>
</gene>
<keyword evidence="1" id="KW-0732">Signal</keyword>
<dbReference type="InterPro" id="IPR029050">
    <property type="entry name" value="Immunoprotect_excell_Ig-like"/>
</dbReference>
<dbReference type="Gene3D" id="2.60.40.1240">
    <property type="match status" value="1"/>
</dbReference>
<dbReference type="EMBL" id="DRZC01000084">
    <property type="protein sequence ID" value="HHQ81103.1"/>
    <property type="molecule type" value="Genomic_DNA"/>
</dbReference>
<comment type="caution">
    <text evidence="3">The sequence shown here is derived from an EMBL/GenBank/DDBJ whole genome shotgun (WGS) entry which is preliminary data.</text>
</comment>
<protein>
    <submittedName>
        <fullName evidence="3">Uncharacterized protein</fullName>
    </submittedName>
</protein>
<evidence type="ECO:0000256" key="2">
    <source>
        <dbReference type="SAM" id="Phobius"/>
    </source>
</evidence>
<evidence type="ECO:0000256" key="1">
    <source>
        <dbReference type="ARBA" id="ARBA00022729"/>
    </source>
</evidence>
<name>A0A7J3ZM02_9CREN</name>
<dbReference type="AlphaFoldDB" id="A0A7J3ZM02"/>
<accession>A0A7J3ZM02</accession>
<feature type="transmembrane region" description="Helical" evidence="2">
    <location>
        <begin position="9"/>
        <end position="27"/>
    </location>
</feature>
<proteinExistence type="predicted"/>
<organism evidence="3">
    <name type="scientific">Fervidicoccus fontis</name>
    <dbReference type="NCBI Taxonomy" id="683846"/>
    <lineage>
        <taxon>Archaea</taxon>
        <taxon>Thermoproteota</taxon>
        <taxon>Thermoprotei</taxon>
        <taxon>Fervidicoccales</taxon>
        <taxon>Fervidicoccaceae</taxon>
        <taxon>Fervidicoccus</taxon>
    </lineage>
</organism>
<reference evidence="3" key="1">
    <citation type="journal article" date="2020" name="mSystems">
        <title>Genome- and Community-Level Interaction Insights into Carbon Utilization and Element Cycling Functions of Hydrothermarchaeota in Hydrothermal Sediment.</title>
        <authorList>
            <person name="Zhou Z."/>
            <person name="Liu Y."/>
            <person name="Xu W."/>
            <person name="Pan J."/>
            <person name="Luo Z.H."/>
            <person name="Li M."/>
        </authorList>
    </citation>
    <scope>NUCLEOTIDE SEQUENCE [LARGE SCALE GENOMIC DNA]</scope>
    <source>
        <strain evidence="3">SpSt-1116</strain>
    </source>
</reference>
<keyword evidence="2" id="KW-1133">Transmembrane helix</keyword>
<keyword evidence="2" id="KW-0812">Transmembrane</keyword>
<keyword evidence="2" id="KW-0472">Membrane</keyword>